<accession>F8E2K3</accession>
<dbReference type="HOGENOM" id="CLU_032956_1_1_11"/>
<dbReference type="EC" id="1.14.-.-" evidence="1"/>
<sequence length="402" mass="45601">MADVHIHVEGLGPAGAAFALRALERGHHVTATEPKWPDLTWPATYGVLEADVPAWADKWFHPPHDVTAHTPTQRVLPYRYRMMNKSALLGDVRLAAEQGQLTVTAATSHTSHADIVIRSHGATRIDIALFQLAVGYVFASSARTFSSFDAHPHPDIDFRWHQPEPRFMDWRKTSNASEFPPSFLYIQPVEDGLLIEETILVTHLQPHEQLDELKRRLHQRLECPEFRDFTRSAKITREEEVIIPMATRARAWYRPTTVVDGKRQFYFGANGGLIHPATGYSVGASLNAVDETLDFIAGKQTTLARLGAVFQRELAYWLRQIGGELIARADHSTLADFFDCFFRLPAPQQLAYLTGHSGVEVMKTMWALRRETGFNHPFLQPLWKNPRSVYRSVKRRIQHGGD</sequence>
<dbReference type="Pfam" id="PF05834">
    <property type="entry name" value="Lycopene_cycl"/>
    <property type="match status" value="1"/>
</dbReference>
<dbReference type="EMBL" id="CP002857">
    <property type="protein sequence ID" value="AEI09416.1"/>
    <property type="molecule type" value="Genomic_DNA"/>
</dbReference>
<dbReference type="KEGG" id="crd:CRES_1060"/>
<dbReference type="RefSeq" id="WP_013888431.1">
    <property type="nucleotide sequence ID" value="NC_015673.1"/>
</dbReference>
<reference evidence="1 2" key="1">
    <citation type="journal article" date="2012" name="BMC Genomics">
        <title>Complete genome sequence, lifestyle, and multi-drug resistance of the human pathogen Corynebacterium resistens DSM 45100 isolated from blood samples of a leukemia patient.</title>
        <authorList>
            <person name="Schroder J."/>
            <person name="Maus I."/>
            <person name="Meyer K."/>
            <person name="Wordemann S."/>
            <person name="Blom J."/>
            <person name="Jaenicke S."/>
            <person name="Schneider J."/>
            <person name="Trost E."/>
            <person name="Tauch A."/>
        </authorList>
    </citation>
    <scope>NUCLEOTIDE SEQUENCE [LARGE SCALE GENOMIC DNA]</scope>
    <source>
        <strain evidence="2">DSM 45100 / JCM 12819 / CCUG 50093 / GTC 2026 / SICGH 158</strain>
    </source>
</reference>
<dbReference type="PANTHER" id="PTHR39757:SF5">
    <property type="entry name" value="OS02G0190600 PROTEIN"/>
    <property type="match status" value="1"/>
</dbReference>
<dbReference type="OrthoDB" id="537501at2"/>
<keyword evidence="1" id="KW-0560">Oxidoreductase</keyword>
<evidence type="ECO:0000313" key="1">
    <source>
        <dbReference type="EMBL" id="AEI09416.1"/>
    </source>
</evidence>
<dbReference type="GO" id="GO:0016491">
    <property type="term" value="F:oxidoreductase activity"/>
    <property type="evidence" value="ECO:0007669"/>
    <property type="project" value="UniProtKB-KW"/>
</dbReference>
<proteinExistence type="predicted"/>
<evidence type="ECO:0000313" key="2">
    <source>
        <dbReference type="Proteomes" id="UP000000492"/>
    </source>
</evidence>
<keyword evidence="2" id="KW-1185">Reference proteome</keyword>
<gene>
    <name evidence="1" type="primary">crtL</name>
    <name evidence="1" type="ordered locus">CRES_1060</name>
</gene>
<dbReference type="eggNOG" id="COG0644">
    <property type="taxonomic scope" value="Bacteria"/>
</dbReference>
<name>F8E2K3_CORRG</name>
<protein>
    <submittedName>
        <fullName evidence="1">Lycopene beta cyclase</fullName>
        <ecNumber evidence="1">1.14.-.-</ecNumber>
    </submittedName>
</protein>
<dbReference type="SUPFAM" id="SSF51905">
    <property type="entry name" value="FAD/NAD(P)-binding domain"/>
    <property type="match status" value="1"/>
</dbReference>
<dbReference type="PANTHER" id="PTHR39757">
    <property type="match status" value="1"/>
</dbReference>
<dbReference type="InterPro" id="IPR036188">
    <property type="entry name" value="FAD/NAD-bd_sf"/>
</dbReference>
<dbReference type="Proteomes" id="UP000000492">
    <property type="component" value="Chromosome"/>
</dbReference>
<dbReference type="AlphaFoldDB" id="F8E2K3"/>
<organism evidence="1 2">
    <name type="scientific">Corynebacterium resistens (strain DSM 45100 / JCM 12819 / GTC 2026 / SICGH 158)</name>
    <dbReference type="NCBI Taxonomy" id="662755"/>
    <lineage>
        <taxon>Bacteria</taxon>
        <taxon>Bacillati</taxon>
        <taxon>Actinomycetota</taxon>
        <taxon>Actinomycetes</taxon>
        <taxon>Mycobacteriales</taxon>
        <taxon>Corynebacteriaceae</taxon>
        <taxon>Corynebacterium</taxon>
    </lineage>
</organism>
<dbReference type="STRING" id="662755.CRES_1060"/>